<dbReference type="Pfam" id="PF04138">
    <property type="entry name" value="GtrA_DPMS_TM"/>
    <property type="match status" value="1"/>
</dbReference>
<keyword evidence="4 6" id="KW-1133">Transmembrane helix</keyword>
<reference evidence="8" key="1">
    <citation type="submission" date="2020-11" db="EMBL/GenBank/DDBJ databases">
        <title>Isolation and identification of active actinomycetes.</title>
        <authorList>
            <person name="Sun X."/>
        </authorList>
    </citation>
    <scope>NUCLEOTIDE SEQUENCE</scope>
    <source>
        <strain evidence="8">NEAU-A11</strain>
    </source>
</reference>
<dbReference type="InterPro" id="IPR051401">
    <property type="entry name" value="GtrA_CellWall_Glycosyl"/>
</dbReference>
<accession>A0A931CAM2</accession>
<dbReference type="AlphaFoldDB" id="A0A931CAM2"/>
<evidence type="ECO:0000256" key="5">
    <source>
        <dbReference type="ARBA" id="ARBA00023136"/>
    </source>
</evidence>
<dbReference type="PANTHER" id="PTHR38459:SF1">
    <property type="entry name" value="PROPHAGE BACTOPRENOL-LINKED GLUCOSE TRANSLOCASE HOMOLOG"/>
    <property type="match status" value="1"/>
</dbReference>
<feature type="transmembrane region" description="Helical" evidence="6">
    <location>
        <begin position="12"/>
        <end position="34"/>
    </location>
</feature>
<comment type="subcellular location">
    <subcellularLocation>
        <location evidence="1">Membrane</location>
        <topology evidence="1">Multi-pass membrane protein</topology>
    </subcellularLocation>
</comment>
<dbReference type="PANTHER" id="PTHR38459">
    <property type="entry name" value="PROPHAGE BACTOPRENOL-LINKED GLUCOSE TRANSLOCASE HOMOLOG"/>
    <property type="match status" value="1"/>
</dbReference>
<evidence type="ECO:0000256" key="1">
    <source>
        <dbReference type="ARBA" id="ARBA00004141"/>
    </source>
</evidence>
<feature type="transmembrane region" description="Helical" evidence="6">
    <location>
        <begin position="76"/>
        <end position="95"/>
    </location>
</feature>
<comment type="caution">
    <text evidence="8">The sequence shown here is derived from an EMBL/GenBank/DDBJ whole genome shotgun (WGS) entry which is preliminary data.</text>
</comment>
<organism evidence="8 9">
    <name type="scientific">Actinoplanes aureus</name>
    <dbReference type="NCBI Taxonomy" id="2792083"/>
    <lineage>
        <taxon>Bacteria</taxon>
        <taxon>Bacillati</taxon>
        <taxon>Actinomycetota</taxon>
        <taxon>Actinomycetes</taxon>
        <taxon>Micromonosporales</taxon>
        <taxon>Micromonosporaceae</taxon>
        <taxon>Actinoplanes</taxon>
    </lineage>
</organism>
<evidence type="ECO:0000313" key="9">
    <source>
        <dbReference type="Proteomes" id="UP000598146"/>
    </source>
</evidence>
<dbReference type="InterPro" id="IPR007267">
    <property type="entry name" value="GtrA_DPMS_TM"/>
</dbReference>
<dbReference type="RefSeq" id="WP_196416983.1">
    <property type="nucleotide sequence ID" value="NZ_JADQTO010000014.1"/>
</dbReference>
<dbReference type="GO" id="GO:0005886">
    <property type="term" value="C:plasma membrane"/>
    <property type="evidence" value="ECO:0007669"/>
    <property type="project" value="TreeGrafter"/>
</dbReference>
<evidence type="ECO:0000256" key="2">
    <source>
        <dbReference type="ARBA" id="ARBA00009399"/>
    </source>
</evidence>
<gene>
    <name evidence="8" type="ORF">I4J89_27495</name>
</gene>
<evidence type="ECO:0000259" key="7">
    <source>
        <dbReference type="Pfam" id="PF04138"/>
    </source>
</evidence>
<evidence type="ECO:0000256" key="3">
    <source>
        <dbReference type="ARBA" id="ARBA00022692"/>
    </source>
</evidence>
<evidence type="ECO:0000256" key="4">
    <source>
        <dbReference type="ARBA" id="ARBA00022989"/>
    </source>
</evidence>
<evidence type="ECO:0000256" key="6">
    <source>
        <dbReference type="SAM" id="Phobius"/>
    </source>
</evidence>
<name>A0A931CAM2_9ACTN</name>
<dbReference type="Proteomes" id="UP000598146">
    <property type="component" value="Unassembled WGS sequence"/>
</dbReference>
<evidence type="ECO:0000313" key="8">
    <source>
        <dbReference type="EMBL" id="MBG0565204.1"/>
    </source>
</evidence>
<dbReference type="EMBL" id="JADQTO010000014">
    <property type="protein sequence ID" value="MBG0565204.1"/>
    <property type="molecule type" value="Genomic_DNA"/>
</dbReference>
<protein>
    <submittedName>
        <fullName evidence="8">GtrA family protein</fullName>
    </submittedName>
</protein>
<proteinExistence type="inferred from homology"/>
<keyword evidence="5 6" id="KW-0472">Membrane</keyword>
<keyword evidence="9" id="KW-1185">Reference proteome</keyword>
<comment type="similarity">
    <text evidence="2">Belongs to the GtrA family.</text>
</comment>
<sequence length="130" mass="14160">MGTGARRLWEHSAVRFLLVGGLSYAFDVGVLVLLHGVLGMPLALATSVSFMSALLVNFGLNRVFAFQSTSLVGTALLRYLVLVLVNYVTTLLLVTGLTALGLSYVVSKTVATILNAVMNYEAYRRWVFRT</sequence>
<dbReference type="GO" id="GO:0000271">
    <property type="term" value="P:polysaccharide biosynthetic process"/>
    <property type="evidence" value="ECO:0007669"/>
    <property type="project" value="InterPro"/>
</dbReference>
<feature type="domain" description="GtrA/DPMS transmembrane" evidence="7">
    <location>
        <begin position="15"/>
        <end position="128"/>
    </location>
</feature>
<feature type="transmembrane region" description="Helical" evidence="6">
    <location>
        <begin position="40"/>
        <end position="64"/>
    </location>
</feature>
<keyword evidence="3 6" id="KW-0812">Transmembrane</keyword>